<dbReference type="InterPro" id="IPR024069">
    <property type="entry name" value="AF2212-like_dom_sf"/>
</dbReference>
<evidence type="ECO:0000313" key="5">
    <source>
        <dbReference type="Proteomes" id="UP000066042"/>
    </source>
</evidence>
<sequence length="63" mass="7320">MGIIEAVYENGVFKPLKKVKAPKKVKLVIIKDFERDLEEVFGILSEGIDVRELRKEWDRNVSC</sequence>
<dbReference type="RefSeq" id="WP_056933869.1">
    <property type="nucleotide sequence ID" value="NZ_CP013050.1"/>
</dbReference>
<dbReference type="EMBL" id="CP013050">
    <property type="protein sequence ID" value="ALM75162.1"/>
    <property type="molecule type" value="Genomic_DNA"/>
</dbReference>
<accession>A0A0S1XBJ6</accession>
<dbReference type="Proteomes" id="UP000066042">
    <property type="component" value="Chromosome"/>
</dbReference>
<gene>
    <name evidence="4" type="ORF">TBCH5v1_1238</name>
</gene>
<dbReference type="AlphaFoldDB" id="A0A0S1XBJ6"/>
<dbReference type="Gene3D" id="4.10.1150.10">
    <property type="entry name" value="AF2212/PG0164-like"/>
    <property type="match status" value="1"/>
</dbReference>
<dbReference type="InterPro" id="IPR008203">
    <property type="entry name" value="AF2212-like"/>
</dbReference>
<evidence type="ECO:0000313" key="4">
    <source>
        <dbReference type="EMBL" id="ALM75162.1"/>
    </source>
</evidence>
<evidence type="ECO:0000256" key="1">
    <source>
        <dbReference type="ARBA" id="ARBA00006615"/>
    </source>
</evidence>
<dbReference type="STRING" id="55802.TBCH5v1_1238"/>
<organism evidence="4 5">
    <name type="scientific">Thermococcus barophilus</name>
    <dbReference type="NCBI Taxonomy" id="55802"/>
    <lineage>
        <taxon>Archaea</taxon>
        <taxon>Methanobacteriati</taxon>
        <taxon>Methanobacteriota</taxon>
        <taxon>Thermococci</taxon>
        <taxon>Thermococcales</taxon>
        <taxon>Thermococcaceae</taxon>
        <taxon>Thermococcus</taxon>
    </lineage>
</organism>
<comment type="similarity">
    <text evidence="1 3">Belongs to the UPF0165 family.</text>
</comment>
<reference evidence="4 5" key="1">
    <citation type="journal article" date="2016" name="Genome Announc.">
        <title>Complete genome sequence of the hyperthermophilic and piezophilic archaeon Thermococcus barophilus Ch5, capable of growth at the expense of hydrogenogenesis from carbon monoxide and formate.</title>
        <authorList>
            <person name="Oger P."/>
            <person name="Sokolova T.G."/>
            <person name="Kozhevnikova D.A."/>
            <person name="Taranov E.A."/>
            <person name="Vannier P."/>
            <person name="Lee H.S."/>
            <person name="Kwon K.K."/>
            <person name="Kang S.G."/>
            <person name="Lee J.H."/>
            <person name="Bonch-Osmolovskaya E.A."/>
            <person name="Lebedinsky A.V."/>
        </authorList>
    </citation>
    <scope>NUCLEOTIDE SEQUENCE [LARGE SCALE GENOMIC DNA]</scope>
    <source>
        <strain evidence="5">Ch5</strain>
    </source>
</reference>
<evidence type="ECO:0000256" key="2">
    <source>
        <dbReference type="ARBA" id="ARBA00022649"/>
    </source>
</evidence>
<dbReference type="SUPFAM" id="SSF141694">
    <property type="entry name" value="AF2212/PG0164-like"/>
    <property type="match status" value="1"/>
</dbReference>
<dbReference type="Pfam" id="PF01954">
    <property type="entry name" value="AF2212-like"/>
    <property type="match status" value="1"/>
</dbReference>
<protein>
    <recommendedName>
        <fullName evidence="3">Antitoxin</fullName>
    </recommendedName>
</protein>
<comment type="function">
    <text evidence="3">Antitoxin component of a type II toxin-antitoxin (TA) system.</text>
</comment>
<proteinExistence type="inferred from homology"/>
<keyword evidence="2 3" id="KW-1277">Toxin-antitoxin system</keyword>
<dbReference type="GeneID" id="26136490"/>
<evidence type="ECO:0000256" key="3">
    <source>
        <dbReference type="RuleBase" id="RU368051"/>
    </source>
</evidence>
<dbReference type="PATRIC" id="fig|55802.8.peg.1218"/>
<name>A0A0S1XBJ6_THEBA</name>